<name>A0A0S3SY98_PHAAN</name>
<reference evidence="2 3" key="1">
    <citation type="journal article" date="2015" name="Sci. Rep.">
        <title>The power of single molecule real-time sequencing technology in the de novo assembly of a eukaryotic genome.</title>
        <authorList>
            <person name="Sakai H."/>
            <person name="Naito K."/>
            <person name="Ogiso-Tanaka E."/>
            <person name="Takahashi Y."/>
            <person name="Iseki K."/>
            <person name="Muto C."/>
            <person name="Satou K."/>
            <person name="Teruya K."/>
            <person name="Shiroma A."/>
            <person name="Shimoji M."/>
            <person name="Hirano T."/>
            <person name="Itoh T."/>
            <person name="Kaga A."/>
            <person name="Tomooka N."/>
        </authorList>
    </citation>
    <scope>NUCLEOTIDE SEQUENCE [LARGE SCALE GENOMIC DNA]</scope>
    <source>
        <strain evidence="3">cv. Shumari</strain>
    </source>
</reference>
<gene>
    <name evidence="2" type="primary">Vigan.09G155700</name>
    <name evidence="2" type="ORF">VIGAN_09155700</name>
</gene>
<evidence type="ECO:0000313" key="2">
    <source>
        <dbReference type="EMBL" id="BAT97962.1"/>
    </source>
</evidence>
<evidence type="ECO:0000256" key="1">
    <source>
        <dbReference type="SAM" id="MobiDB-lite"/>
    </source>
</evidence>
<proteinExistence type="predicted"/>
<feature type="non-terminal residue" evidence="2">
    <location>
        <position position="1"/>
    </location>
</feature>
<protein>
    <submittedName>
        <fullName evidence="2">Uncharacterized protein</fullName>
    </submittedName>
</protein>
<feature type="compositionally biased region" description="Polar residues" evidence="1">
    <location>
        <begin position="19"/>
        <end position="36"/>
    </location>
</feature>
<accession>A0A0S3SY98</accession>
<dbReference type="Proteomes" id="UP000291084">
    <property type="component" value="Chromosome 9"/>
</dbReference>
<dbReference type="EMBL" id="AP015042">
    <property type="protein sequence ID" value="BAT97962.1"/>
    <property type="molecule type" value="Genomic_DNA"/>
</dbReference>
<evidence type="ECO:0000313" key="3">
    <source>
        <dbReference type="Proteomes" id="UP000291084"/>
    </source>
</evidence>
<feature type="region of interest" description="Disordered" evidence="1">
    <location>
        <begin position="1"/>
        <end position="36"/>
    </location>
</feature>
<sequence>CLHFGMGEGARKQPEEGSLPSSISSRPKNTMGSCTNFGRAERRSWVGHLGEGSSCSQISRERGEVLNLLRDLELYDWRRWITNITKEVFKRCCRGDPLEQELEVADITE</sequence>
<organism evidence="2 3">
    <name type="scientific">Vigna angularis var. angularis</name>
    <dbReference type="NCBI Taxonomy" id="157739"/>
    <lineage>
        <taxon>Eukaryota</taxon>
        <taxon>Viridiplantae</taxon>
        <taxon>Streptophyta</taxon>
        <taxon>Embryophyta</taxon>
        <taxon>Tracheophyta</taxon>
        <taxon>Spermatophyta</taxon>
        <taxon>Magnoliopsida</taxon>
        <taxon>eudicotyledons</taxon>
        <taxon>Gunneridae</taxon>
        <taxon>Pentapetalae</taxon>
        <taxon>rosids</taxon>
        <taxon>fabids</taxon>
        <taxon>Fabales</taxon>
        <taxon>Fabaceae</taxon>
        <taxon>Papilionoideae</taxon>
        <taxon>50 kb inversion clade</taxon>
        <taxon>NPAAA clade</taxon>
        <taxon>indigoferoid/millettioid clade</taxon>
        <taxon>Phaseoleae</taxon>
        <taxon>Vigna</taxon>
    </lineage>
</organism>
<keyword evidence="3" id="KW-1185">Reference proteome</keyword>
<dbReference type="AlphaFoldDB" id="A0A0S3SY98"/>